<evidence type="ECO:0000259" key="11">
    <source>
        <dbReference type="Pfam" id="PF03007"/>
    </source>
</evidence>
<dbReference type="Pfam" id="PF06974">
    <property type="entry name" value="WS_DGAT_C"/>
    <property type="match status" value="1"/>
</dbReference>
<dbReference type="EMBL" id="BMCU01000001">
    <property type="protein sequence ID" value="GGF97267.1"/>
    <property type="molecule type" value="Genomic_DNA"/>
</dbReference>
<protein>
    <recommendedName>
        <fullName evidence="4">diacylglycerol O-acyltransferase</fullName>
        <ecNumber evidence="4">2.3.1.20</ecNumber>
    </recommendedName>
</protein>
<evidence type="ECO:0000256" key="6">
    <source>
        <dbReference type="ARBA" id="ARBA00022679"/>
    </source>
</evidence>
<dbReference type="InterPro" id="IPR009721">
    <property type="entry name" value="O-acyltransferase_WSD1_C"/>
</dbReference>
<proteinExistence type="inferred from homology"/>
<dbReference type="AlphaFoldDB" id="A0A917FS08"/>
<comment type="pathway">
    <text evidence="1">Glycerolipid metabolism; triacylglycerol biosynthesis.</text>
</comment>
<keyword evidence="5" id="KW-0444">Lipid biosynthesis</keyword>
<comment type="catalytic activity">
    <reaction evidence="10">
        <text>an acyl-CoA + a 1,2-diacyl-sn-glycerol = a triacyl-sn-glycerol + CoA</text>
        <dbReference type="Rhea" id="RHEA:10868"/>
        <dbReference type="ChEBI" id="CHEBI:17815"/>
        <dbReference type="ChEBI" id="CHEBI:57287"/>
        <dbReference type="ChEBI" id="CHEBI:58342"/>
        <dbReference type="ChEBI" id="CHEBI:64615"/>
        <dbReference type="EC" id="2.3.1.20"/>
    </reaction>
</comment>
<dbReference type="InterPro" id="IPR045034">
    <property type="entry name" value="O-acyltransferase_WSD1-like"/>
</dbReference>
<dbReference type="Pfam" id="PF03007">
    <property type="entry name" value="WS_DGAT_cat"/>
    <property type="match status" value="1"/>
</dbReference>
<dbReference type="SUPFAM" id="SSF52777">
    <property type="entry name" value="CoA-dependent acyltransferases"/>
    <property type="match status" value="1"/>
</dbReference>
<dbReference type="PANTHER" id="PTHR31650:SF1">
    <property type="entry name" value="WAX ESTER SYNTHASE_DIACYLGLYCEROL ACYLTRANSFERASE 4-RELATED"/>
    <property type="match status" value="1"/>
</dbReference>
<evidence type="ECO:0000256" key="9">
    <source>
        <dbReference type="ARBA" id="ARBA00023315"/>
    </source>
</evidence>
<dbReference type="GO" id="GO:0019432">
    <property type="term" value="P:triglyceride biosynthetic process"/>
    <property type="evidence" value="ECO:0007669"/>
    <property type="project" value="TreeGrafter"/>
</dbReference>
<dbReference type="GO" id="GO:0071731">
    <property type="term" value="P:response to nitric oxide"/>
    <property type="evidence" value="ECO:0007669"/>
    <property type="project" value="TreeGrafter"/>
</dbReference>
<dbReference type="GO" id="GO:0006071">
    <property type="term" value="P:glycerol metabolic process"/>
    <property type="evidence" value="ECO:0007669"/>
    <property type="project" value="UniProtKB-KW"/>
</dbReference>
<dbReference type="InterPro" id="IPR004255">
    <property type="entry name" value="O-acyltransferase_WSD1_N"/>
</dbReference>
<comment type="caution">
    <text evidence="13">The sequence shown here is derived from an EMBL/GenBank/DDBJ whole genome shotgun (WGS) entry which is preliminary data.</text>
</comment>
<evidence type="ECO:0000313" key="13">
    <source>
        <dbReference type="EMBL" id="GGF97267.1"/>
    </source>
</evidence>
<dbReference type="Proteomes" id="UP000654257">
    <property type="component" value="Unassembled WGS sequence"/>
</dbReference>
<keyword evidence="9" id="KW-0012">Acyltransferase</keyword>
<dbReference type="GO" id="GO:0004144">
    <property type="term" value="F:diacylglycerol O-acyltransferase activity"/>
    <property type="evidence" value="ECO:0007669"/>
    <property type="project" value="UniProtKB-EC"/>
</dbReference>
<keyword evidence="7" id="KW-0319">Glycerol metabolism</keyword>
<keyword evidence="8" id="KW-0443">Lipid metabolism</keyword>
<sequence>MIRGEPMSSRDALNFYFESTHTSALLVHAFVLDAANVPGAVRTQADANAYAESVMHLDPIFTKRLHRVPLDLDFPYWISDSDVDLAHHVFVHTQAPGDTTAVRSTIVDISRTFFDFTARPAWELHFLVDLHGIDGIPDGGSLFVIKFHHSAIDGVGASDLVSRMLAVEPAQPSPPRPQVPVPGALAALRGLPRGFGTLAKTFVTAARMKRSARGSTGSLALSADTHRKGPATRFNVDLEPDMVWDVAWFDLDRVREVKTAIDGGTVNDVMLTAISLAYSSYLAEHWETPAASLRMSMPMNTRTMKDATTANQLAILVMSMHTDIADPVARLQAIHDSALLEKKYIADATLGKNRQPPNPLNSLPSVLLPPIGKTLRGPSKKATEAFVNTMISNVTYGRGPLQLNGAPVVGCLGVLPTVRGVHLAHSVRSVGSSISISVASNRAVMPDIEHYMDLLQAAMSSLS</sequence>
<dbReference type="PANTHER" id="PTHR31650">
    <property type="entry name" value="O-ACYLTRANSFERASE (WSD1-LIKE) FAMILY PROTEIN"/>
    <property type="match status" value="1"/>
</dbReference>
<evidence type="ECO:0000256" key="5">
    <source>
        <dbReference type="ARBA" id="ARBA00022516"/>
    </source>
</evidence>
<reference evidence="13" key="2">
    <citation type="submission" date="2020-09" db="EMBL/GenBank/DDBJ databases">
        <authorList>
            <person name="Sun Q."/>
            <person name="Sedlacek I."/>
        </authorList>
    </citation>
    <scope>NUCLEOTIDE SEQUENCE</scope>
    <source>
        <strain evidence="13">CCM 7905</strain>
    </source>
</reference>
<dbReference type="EC" id="2.3.1.20" evidence="4"/>
<keyword evidence="14" id="KW-1185">Reference proteome</keyword>
<comment type="similarity">
    <text evidence="3">Belongs to the long-chain O-acyltransferase family.</text>
</comment>
<gene>
    <name evidence="13" type="ORF">GCM10007304_09050</name>
</gene>
<dbReference type="GO" id="GO:0005886">
    <property type="term" value="C:plasma membrane"/>
    <property type="evidence" value="ECO:0007669"/>
    <property type="project" value="TreeGrafter"/>
</dbReference>
<evidence type="ECO:0000256" key="8">
    <source>
        <dbReference type="ARBA" id="ARBA00023098"/>
    </source>
</evidence>
<evidence type="ECO:0000256" key="2">
    <source>
        <dbReference type="ARBA" id="ARBA00005189"/>
    </source>
</evidence>
<evidence type="ECO:0000256" key="1">
    <source>
        <dbReference type="ARBA" id="ARBA00004771"/>
    </source>
</evidence>
<accession>A0A917FS08</accession>
<evidence type="ECO:0000259" key="12">
    <source>
        <dbReference type="Pfam" id="PF06974"/>
    </source>
</evidence>
<evidence type="ECO:0000256" key="4">
    <source>
        <dbReference type="ARBA" id="ARBA00013244"/>
    </source>
</evidence>
<feature type="domain" description="O-acyltransferase WSD1-like N-terminal" evidence="11">
    <location>
        <begin position="7"/>
        <end position="270"/>
    </location>
</feature>
<keyword evidence="6" id="KW-0808">Transferase</keyword>
<comment type="pathway">
    <text evidence="2">Lipid metabolism.</text>
</comment>
<name>A0A917FS08_9NOCA</name>
<feature type="domain" description="O-acyltransferase WSD1 C-terminal" evidence="12">
    <location>
        <begin position="311"/>
        <end position="462"/>
    </location>
</feature>
<evidence type="ECO:0000256" key="7">
    <source>
        <dbReference type="ARBA" id="ARBA00022798"/>
    </source>
</evidence>
<evidence type="ECO:0000256" key="3">
    <source>
        <dbReference type="ARBA" id="ARBA00009587"/>
    </source>
</evidence>
<dbReference type="GO" id="GO:0001666">
    <property type="term" value="P:response to hypoxia"/>
    <property type="evidence" value="ECO:0007669"/>
    <property type="project" value="TreeGrafter"/>
</dbReference>
<reference evidence="13" key="1">
    <citation type="journal article" date="2014" name="Int. J. Syst. Evol. Microbiol.">
        <title>Complete genome sequence of Corynebacterium casei LMG S-19264T (=DSM 44701T), isolated from a smear-ripened cheese.</title>
        <authorList>
            <consortium name="US DOE Joint Genome Institute (JGI-PGF)"/>
            <person name="Walter F."/>
            <person name="Albersmeier A."/>
            <person name="Kalinowski J."/>
            <person name="Ruckert C."/>
        </authorList>
    </citation>
    <scope>NUCLEOTIDE SEQUENCE</scope>
    <source>
        <strain evidence="13">CCM 7905</strain>
    </source>
</reference>
<evidence type="ECO:0000313" key="14">
    <source>
        <dbReference type="Proteomes" id="UP000654257"/>
    </source>
</evidence>
<organism evidence="13 14">
    <name type="scientific">Rhodococcoides trifolii</name>
    <dbReference type="NCBI Taxonomy" id="908250"/>
    <lineage>
        <taxon>Bacteria</taxon>
        <taxon>Bacillati</taxon>
        <taxon>Actinomycetota</taxon>
        <taxon>Actinomycetes</taxon>
        <taxon>Mycobacteriales</taxon>
        <taxon>Nocardiaceae</taxon>
        <taxon>Rhodococcoides</taxon>
    </lineage>
</organism>
<dbReference type="GO" id="GO:0051701">
    <property type="term" value="P:biological process involved in interaction with host"/>
    <property type="evidence" value="ECO:0007669"/>
    <property type="project" value="TreeGrafter"/>
</dbReference>
<evidence type="ECO:0000256" key="10">
    <source>
        <dbReference type="ARBA" id="ARBA00048109"/>
    </source>
</evidence>